<organism evidence="1">
    <name type="scientific">Bodo saltans virus</name>
    <dbReference type="NCBI Taxonomy" id="2024608"/>
    <lineage>
        <taxon>Viruses</taxon>
        <taxon>Varidnaviria</taxon>
        <taxon>Bamfordvirae</taxon>
        <taxon>Nucleocytoviricota</taxon>
        <taxon>Megaviricetes</taxon>
        <taxon>Imitervirales</taxon>
        <taxon>Mimiviridae</taxon>
        <taxon>Klosneuvirinae</taxon>
        <taxon>Theiavirus</taxon>
        <taxon>Theiavirus salishense</taxon>
    </lineage>
</organism>
<protein>
    <submittedName>
        <fullName evidence="1">Uncharacterized protein</fullName>
    </submittedName>
</protein>
<gene>
    <name evidence="1" type="ORF">BMW23_1081</name>
</gene>
<reference evidence="1" key="1">
    <citation type="journal article" date="2017" name="Elife">
        <title>The kinetoplastid-infecting Bodo saltans virus (BsV), a window into the most abundant giant viruses in the sea.</title>
        <authorList>
            <person name="Deeg C.M."/>
            <person name="Chow C.-E.T."/>
            <person name="Suttle C.A."/>
        </authorList>
    </citation>
    <scope>NUCLEOTIDE SEQUENCE</scope>
    <source>
        <strain evidence="1">NG1</strain>
    </source>
</reference>
<keyword evidence="2" id="KW-1185">Reference proteome</keyword>
<sequence length="57" mass="7045">MDFYNEHIIKKNNIRKNVNIAKYLNFRYKSQKYIYHTINKNISIQIQLIFLINIDKI</sequence>
<dbReference type="Proteomes" id="UP000240325">
    <property type="component" value="Segment"/>
</dbReference>
<accession>A0A2H4UWB3</accession>
<proteinExistence type="predicted"/>
<evidence type="ECO:0000313" key="1">
    <source>
        <dbReference type="EMBL" id="ATZ81125.1"/>
    </source>
</evidence>
<name>A0A2H4UWB3_9VIRU</name>
<dbReference type="EMBL" id="MF782455">
    <property type="protein sequence ID" value="ATZ81125.1"/>
    <property type="molecule type" value="Genomic_DNA"/>
</dbReference>
<evidence type="ECO:0000313" key="2">
    <source>
        <dbReference type="Proteomes" id="UP000240325"/>
    </source>
</evidence>